<dbReference type="InterPro" id="IPR023346">
    <property type="entry name" value="Lysozyme-like_dom_sf"/>
</dbReference>
<dbReference type="Proteomes" id="UP000579945">
    <property type="component" value="Unassembled WGS sequence"/>
</dbReference>
<organism evidence="2 3">
    <name type="scientific">Nonomuraea dietziae</name>
    <dbReference type="NCBI Taxonomy" id="65515"/>
    <lineage>
        <taxon>Bacteria</taxon>
        <taxon>Bacillati</taxon>
        <taxon>Actinomycetota</taxon>
        <taxon>Actinomycetes</taxon>
        <taxon>Streptosporangiales</taxon>
        <taxon>Streptosporangiaceae</taxon>
        <taxon>Nonomuraea</taxon>
    </lineage>
</organism>
<sequence>MDSNRVLAVMIASVAFTGGTASTALADMDSARKVHQRTWTLDAEPRVFHHQTYRVTARPMVSHQATWDTEALPKARPITPGKGTNKRIALDLVSQRSWSLREFQCLDSLWTRESNWNHRAENPSSGAYGIPQALPAVKMSGVGQDWRHNPTTQIRWGLKYIQGRYGRPCGAWGHFRSHNWY</sequence>
<proteinExistence type="predicted"/>
<reference evidence="2 3" key="1">
    <citation type="submission" date="2020-08" db="EMBL/GenBank/DDBJ databases">
        <title>Sequencing the genomes of 1000 actinobacteria strains.</title>
        <authorList>
            <person name="Klenk H.-P."/>
        </authorList>
    </citation>
    <scope>NUCLEOTIDE SEQUENCE [LARGE SCALE GENOMIC DNA]</scope>
    <source>
        <strain evidence="2 3">DSM 44320</strain>
    </source>
</reference>
<evidence type="ECO:0000313" key="2">
    <source>
        <dbReference type="EMBL" id="MBB3726455.1"/>
    </source>
</evidence>
<accession>A0A7W5V2Q8</accession>
<keyword evidence="1" id="KW-0732">Signal</keyword>
<feature type="chain" id="PRO_5031244906" description="Secreted protein" evidence="1">
    <location>
        <begin position="27"/>
        <end position="181"/>
    </location>
</feature>
<evidence type="ECO:0008006" key="4">
    <source>
        <dbReference type="Google" id="ProtNLM"/>
    </source>
</evidence>
<name>A0A7W5V2Q8_9ACTN</name>
<dbReference type="Gene3D" id="1.10.530.10">
    <property type="match status" value="1"/>
</dbReference>
<dbReference type="SUPFAM" id="SSF53955">
    <property type="entry name" value="Lysozyme-like"/>
    <property type="match status" value="1"/>
</dbReference>
<comment type="caution">
    <text evidence="2">The sequence shown here is derived from an EMBL/GenBank/DDBJ whole genome shotgun (WGS) entry which is preliminary data.</text>
</comment>
<keyword evidence="3" id="KW-1185">Reference proteome</keyword>
<evidence type="ECO:0000256" key="1">
    <source>
        <dbReference type="SAM" id="SignalP"/>
    </source>
</evidence>
<evidence type="ECO:0000313" key="3">
    <source>
        <dbReference type="Proteomes" id="UP000579945"/>
    </source>
</evidence>
<dbReference type="AlphaFoldDB" id="A0A7W5V2Q8"/>
<dbReference type="EMBL" id="JACIBV010000001">
    <property type="protein sequence ID" value="MBB3726455.1"/>
    <property type="molecule type" value="Genomic_DNA"/>
</dbReference>
<protein>
    <recommendedName>
        <fullName evidence="4">Secreted protein</fullName>
    </recommendedName>
</protein>
<dbReference type="GeneID" id="95396120"/>
<feature type="signal peptide" evidence="1">
    <location>
        <begin position="1"/>
        <end position="26"/>
    </location>
</feature>
<gene>
    <name evidence="2" type="ORF">FHR33_002315</name>
</gene>
<dbReference type="RefSeq" id="WP_246451767.1">
    <property type="nucleotide sequence ID" value="NZ_BAAAXX010000113.1"/>
</dbReference>